<gene>
    <name evidence="1" type="ORF">SAMD00023353_1300300</name>
</gene>
<evidence type="ECO:0000313" key="1">
    <source>
        <dbReference type="EMBL" id="GAW25781.1"/>
    </source>
</evidence>
<dbReference type="AlphaFoldDB" id="A0A1S8A6T7"/>
<dbReference type="EMBL" id="DF977458">
    <property type="protein sequence ID" value="GAW25781.1"/>
    <property type="molecule type" value="Genomic_DNA"/>
</dbReference>
<reference evidence="1" key="1">
    <citation type="submission" date="2016-03" db="EMBL/GenBank/DDBJ databases">
        <title>Draft genome sequence of Rosellinia necatrix.</title>
        <authorList>
            <person name="Kanematsu S."/>
        </authorList>
    </citation>
    <scope>NUCLEOTIDE SEQUENCE [LARGE SCALE GENOMIC DNA]</scope>
    <source>
        <strain evidence="1">W97</strain>
    </source>
</reference>
<organism evidence="1">
    <name type="scientific">Rosellinia necatrix</name>
    <name type="common">White root-rot fungus</name>
    <dbReference type="NCBI Taxonomy" id="77044"/>
    <lineage>
        <taxon>Eukaryota</taxon>
        <taxon>Fungi</taxon>
        <taxon>Dikarya</taxon>
        <taxon>Ascomycota</taxon>
        <taxon>Pezizomycotina</taxon>
        <taxon>Sordariomycetes</taxon>
        <taxon>Xylariomycetidae</taxon>
        <taxon>Xylariales</taxon>
        <taxon>Xylariaceae</taxon>
        <taxon>Rosellinia</taxon>
    </lineage>
</organism>
<protein>
    <submittedName>
        <fullName evidence="1">Uncharacterized protein</fullName>
    </submittedName>
</protein>
<keyword evidence="2" id="KW-1185">Reference proteome</keyword>
<dbReference type="Proteomes" id="UP000054516">
    <property type="component" value="Unassembled WGS sequence"/>
</dbReference>
<accession>A0A1S8A6T7</accession>
<name>A0A1S8A6T7_ROSNE</name>
<proteinExistence type="predicted"/>
<evidence type="ECO:0000313" key="2">
    <source>
        <dbReference type="Proteomes" id="UP000054516"/>
    </source>
</evidence>
<sequence>MGVIIFAVDRLSGCVMHYKVPEPGLQRTSRGALLSAVDKVRTRGRRCHAWIGSITHELYNGEASAYQQTFNSSRQHIETADIILRITNQQVTICTADMLPAASMSTPSHYSVLMQRHCGRREA</sequence>